<name>A0A7Z0VPL4_9GAMM</name>
<dbReference type="SUPFAM" id="SSF56935">
    <property type="entry name" value="Porins"/>
    <property type="match status" value="1"/>
</dbReference>
<evidence type="ECO:0000313" key="4">
    <source>
        <dbReference type="Proteomes" id="UP000094769"/>
    </source>
</evidence>
<feature type="chain" id="PRO_5030755190" description="TonB-dependent receptor-like beta-barrel domain-containing protein" evidence="1">
    <location>
        <begin position="31"/>
        <end position="401"/>
    </location>
</feature>
<keyword evidence="1" id="KW-0732">Signal</keyword>
<accession>A0A7Z0VPL4</accession>
<reference evidence="3 4" key="1">
    <citation type="submission" date="2016-06" db="EMBL/GenBank/DDBJ databases">
        <title>Genome sequence of endosymbiont of Candidatus Endolucinida thiodiazotropha.</title>
        <authorList>
            <person name="Poehlein A."/>
            <person name="Koenig S."/>
            <person name="Heiden S.E."/>
            <person name="Thuermer A."/>
            <person name="Voget S."/>
            <person name="Daniel R."/>
            <person name="Markert S."/>
            <person name="Gros O."/>
            <person name="Schweder T."/>
        </authorList>
    </citation>
    <scope>NUCLEOTIDE SEQUENCE [LARGE SCALE GENOMIC DNA]</scope>
    <source>
        <strain evidence="3 4">COS</strain>
    </source>
</reference>
<feature type="signal peptide" evidence="1">
    <location>
        <begin position="1"/>
        <end position="30"/>
    </location>
</feature>
<gene>
    <name evidence="3" type="ORF">CODIS_01280</name>
</gene>
<protein>
    <recommendedName>
        <fullName evidence="2">TonB-dependent receptor-like beta-barrel domain-containing protein</fullName>
    </recommendedName>
</protein>
<evidence type="ECO:0000256" key="1">
    <source>
        <dbReference type="SAM" id="SignalP"/>
    </source>
</evidence>
<dbReference type="AlphaFoldDB" id="A0A7Z0VPL4"/>
<evidence type="ECO:0000313" key="3">
    <source>
        <dbReference type="EMBL" id="ODJ89568.1"/>
    </source>
</evidence>
<sequence length="401" mass="45646">MSMYGRSALKSSRTVCLFALLCVLGQKLLAAETDVFEGMFQVHGFLTQAYVKTTENQFFGDSQDGSFDFRELGINASYRMSPQIMLAAQILSRKAGEMYDGSLDLDYAHFDYTLHMSEDDRIGFILGRSKNTFGFYNDTRDVAATRPGIFMPQAIYWDRVRNMVLSSDGGQLYGEIQSESHLFQLRLIGGTTPIDENVENSYLSPNLNPKMDNDGITLGGRLLYEWDGGRFRLAFSTASLTLDAETDLFPPGEIKIDYRVLSAQYNTGPWSLTMEYMEEPIDYKDFNGLLNMADTTVDGYYFQGNYRLDADWELFVRYEESHYNKHDKEGKNSSAILGPPEHTFFSELWTLGILWEPTEQLMLRAEFSQVEGAIFLSNLENAPGTTERDWNLFSLLASYSF</sequence>
<proteinExistence type="predicted"/>
<keyword evidence="4" id="KW-1185">Reference proteome</keyword>
<dbReference type="Proteomes" id="UP000094769">
    <property type="component" value="Unassembled WGS sequence"/>
</dbReference>
<dbReference type="Gene3D" id="2.40.160.10">
    <property type="entry name" value="Porin"/>
    <property type="match status" value="1"/>
</dbReference>
<dbReference type="EMBL" id="MARB01000001">
    <property type="protein sequence ID" value="ODJ89568.1"/>
    <property type="molecule type" value="Genomic_DNA"/>
</dbReference>
<dbReference type="RefSeq" id="WP_235615090.1">
    <property type="nucleotide sequence ID" value="NZ_MARB01000001.1"/>
</dbReference>
<dbReference type="InterPro" id="IPR000531">
    <property type="entry name" value="Beta-barrel_TonB"/>
</dbReference>
<organism evidence="3 4">
    <name type="scientific">Candidatus Thiodiazotropha endolucinida</name>
    <dbReference type="NCBI Taxonomy" id="1655433"/>
    <lineage>
        <taxon>Bacteria</taxon>
        <taxon>Pseudomonadati</taxon>
        <taxon>Pseudomonadota</taxon>
        <taxon>Gammaproteobacteria</taxon>
        <taxon>Chromatiales</taxon>
        <taxon>Sedimenticolaceae</taxon>
        <taxon>Candidatus Thiodiazotropha</taxon>
    </lineage>
</organism>
<dbReference type="Pfam" id="PF00593">
    <property type="entry name" value="TonB_dep_Rec_b-barrel"/>
    <property type="match status" value="1"/>
</dbReference>
<dbReference type="InterPro" id="IPR023614">
    <property type="entry name" value="Porin_dom_sf"/>
</dbReference>
<comment type="caution">
    <text evidence="3">The sequence shown here is derived from an EMBL/GenBank/DDBJ whole genome shotgun (WGS) entry which is preliminary data.</text>
</comment>
<feature type="domain" description="TonB-dependent receptor-like beta-barrel" evidence="2">
    <location>
        <begin position="130"/>
        <end position="370"/>
    </location>
</feature>
<evidence type="ECO:0000259" key="2">
    <source>
        <dbReference type="Pfam" id="PF00593"/>
    </source>
</evidence>